<organism evidence="2 3">
    <name type="scientific">Metarhizium rileyi (strain RCEF 4871)</name>
    <name type="common">Nomuraea rileyi</name>
    <dbReference type="NCBI Taxonomy" id="1649241"/>
    <lineage>
        <taxon>Eukaryota</taxon>
        <taxon>Fungi</taxon>
        <taxon>Dikarya</taxon>
        <taxon>Ascomycota</taxon>
        <taxon>Pezizomycotina</taxon>
        <taxon>Sordariomycetes</taxon>
        <taxon>Hypocreomycetidae</taxon>
        <taxon>Hypocreales</taxon>
        <taxon>Clavicipitaceae</taxon>
        <taxon>Metarhizium</taxon>
    </lineage>
</organism>
<gene>
    <name evidence="2" type="ORF">ED733_001150</name>
</gene>
<dbReference type="Proteomes" id="UP000317257">
    <property type="component" value="Unassembled WGS sequence"/>
</dbReference>
<name>A0A5C6G8N9_METRR</name>
<feature type="region of interest" description="Disordered" evidence="1">
    <location>
        <begin position="33"/>
        <end position="67"/>
    </location>
</feature>
<evidence type="ECO:0000313" key="3">
    <source>
        <dbReference type="Proteomes" id="UP000317257"/>
    </source>
</evidence>
<sequence>MFVKRLHESYTSFKITSTAQRSSSFLRTRYPTLSSPSPAVDMSQPSSTGAVRHFTTSQTPAPSRSSAPHVLAVPVNLSYSIERFIEPSRYVAPLHPDRYLRDPMGYTPLSVLDAEERARRIVRSVDALFLSR</sequence>
<protein>
    <submittedName>
        <fullName evidence="2">Uncharacterized protein</fullName>
    </submittedName>
</protein>
<feature type="compositionally biased region" description="Polar residues" evidence="1">
    <location>
        <begin position="33"/>
        <end position="66"/>
    </location>
</feature>
<reference evidence="3" key="1">
    <citation type="submission" date="2018-12" db="EMBL/GenBank/DDBJ databases">
        <title>The complete genome of Metarhizium rileyi, a key fungal pathogen of Lepidoptera.</title>
        <authorList>
            <person name="Binneck E."/>
            <person name="Lastra C.C.L."/>
            <person name="Sosa-Gomez D.R."/>
        </authorList>
    </citation>
    <scope>NUCLEOTIDE SEQUENCE [LARGE SCALE GENOMIC DNA]</scope>
    <source>
        <strain evidence="3">Cep018-CH2</strain>
    </source>
</reference>
<dbReference type="AlphaFoldDB" id="A0A5C6G8N9"/>
<dbReference type="EMBL" id="SBHS01000013">
    <property type="protein sequence ID" value="TWU74020.1"/>
    <property type="molecule type" value="Genomic_DNA"/>
</dbReference>
<evidence type="ECO:0000313" key="2">
    <source>
        <dbReference type="EMBL" id="TWU74020.1"/>
    </source>
</evidence>
<accession>A0A5C6G8N9</accession>
<evidence type="ECO:0000256" key="1">
    <source>
        <dbReference type="SAM" id="MobiDB-lite"/>
    </source>
</evidence>
<comment type="caution">
    <text evidence="2">The sequence shown here is derived from an EMBL/GenBank/DDBJ whole genome shotgun (WGS) entry which is preliminary data.</text>
</comment>
<proteinExistence type="predicted"/>